<reference evidence="3" key="1">
    <citation type="submission" date="2021-09" db="EMBL/GenBank/DDBJ databases">
        <title>A high-quality genome of the endoparasitic fungus Hirsutella rhossiliensis with a comparison of Hirsutella genomes reveals transposable elements contributing to genome size variation.</title>
        <authorList>
            <person name="Lin R."/>
            <person name="Jiao Y."/>
            <person name="Sun X."/>
            <person name="Ling J."/>
            <person name="Xie B."/>
            <person name="Cheng X."/>
        </authorList>
    </citation>
    <scope>NUCLEOTIDE SEQUENCE</scope>
    <source>
        <strain evidence="3">HR02</strain>
    </source>
</reference>
<dbReference type="Pfam" id="PF06772">
    <property type="entry name" value="LtrA"/>
    <property type="match status" value="1"/>
</dbReference>
<accession>A0A9P8N4H1</accession>
<comment type="caution">
    <text evidence="3">The sequence shown here is derived from an EMBL/GenBank/DDBJ whole genome shotgun (WGS) entry which is preliminary data.</text>
</comment>
<dbReference type="PANTHER" id="PTHR42101">
    <property type="entry name" value="CHROMOSOME 16, WHOLE GENOME SHOTGUN SEQUENCE"/>
    <property type="match status" value="1"/>
</dbReference>
<keyword evidence="4" id="KW-1185">Reference proteome</keyword>
<keyword evidence="2" id="KW-0812">Transmembrane</keyword>
<evidence type="ECO:0000256" key="1">
    <source>
        <dbReference type="SAM" id="MobiDB-lite"/>
    </source>
</evidence>
<feature type="transmembrane region" description="Helical" evidence="2">
    <location>
        <begin position="223"/>
        <end position="245"/>
    </location>
</feature>
<feature type="transmembrane region" description="Helical" evidence="2">
    <location>
        <begin position="572"/>
        <end position="590"/>
    </location>
</feature>
<feature type="region of interest" description="Disordered" evidence="1">
    <location>
        <begin position="1"/>
        <end position="59"/>
    </location>
</feature>
<feature type="transmembrane region" description="Helical" evidence="2">
    <location>
        <begin position="503"/>
        <end position="527"/>
    </location>
</feature>
<protein>
    <submittedName>
        <fullName evidence="3">Bacterial low temperature requirement A protein (LtrA) domain-containing protein</fullName>
    </submittedName>
</protein>
<feature type="transmembrane region" description="Helical" evidence="2">
    <location>
        <begin position="98"/>
        <end position="119"/>
    </location>
</feature>
<feature type="compositionally biased region" description="Polar residues" evidence="1">
    <location>
        <begin position="20"/>
        <end position="38"/>
    </location>
</feature>
<evidence type="ECO:0000313" key="4">
    <source>
        <dbReference type="Proteomes" id="UP000824596"/>
    </source>
</evidence>
<feature type="transmembrane region" description="Helical" evidence="2">
    <location>
        <begin position="539"/>
        <end position="560"/>
    </location>
</feature>
<gene>
    <name evidence="3" type="ORF">HRG_02063</name>
</gene>
<sequence length="647" mass="73155">MSDIGSSSLPDKLRPLKSPVLSSTSTCQSRRPSRSPNDSQDDIDDGVGPGGDDDDLPEFERHSEPTLLEIFFDLFFAANYNVFSDTQNISDKTQFEAFVGYFCILWLTWFAVTLFDVRFVTDSIFSRVTRAIQLGVLVGFAVVAPSFNPKEQHPETMQILSLILACSRACLTIEYGTTLWHVRRFKAARLPLCLQIAVHFASASVYLGVSFRYTKGISSRAYLAWYCISGAEAILCILLSNFSPVLSFTRTHLMKRLTLLTVMIIGEGVVQVAQDVVTIVKNPDAWDAITVGQITSAAATFYIVFLVYFDWLKSSFHLPALRQQAWTVVHLPFHLALVIFTQGFTQLILWSTVLSRSGEYEDFEDWGFLTSPLNKTTSQVYDSLNASTLNFFNDYPPKLHTTWETIGEALKNISRIPDWVWAHAHEDRREVEINFNTSFKDTLDENTNRAIWSIVTISCAKINAFVATYGIKLEDKGLTKYWGGNKTSPEYQLGVMNAASDRYILVFAYTYIATGATLLLMIILTLLVRGLPRKAWPKIRIVVIVLLALGTGLTALFASNRDLESAPPLTPWLLPMITLMWCVVLIVTHVNGEGVKRNAHVFNRLKRPHAVRSFTLSSVALWDRRDREDRKKRSERSMRWFSQPDDL</sequence>
<dbReference type="PANTHER" id="PTHR42101:SF1">
    <property type="entry name" value="LOW TEMPERATURE REQUIREMENT A"/>
    <property type="match status" value="1"/>
</dbReference>
<evidence type="ECO:0000313" key="3">
    <source>
        <dbReference type="EMBL" id="KAH0966654.1"/>
    </source>
</evidence>
<dbReference type="GeneID" id="68351192"/>
<feature type="transmembrane region" description="Helical" evidence="2">
    <location>
        <begin position="192"/>
        <end position="211"/>
    </location>
</feature>
<dbReference type="RefSeq" id="XP_044724167.1">
    <property type="nucleotide sequence ID" value="XM_044860534.1"/>
</dbReference>
<keyword evidence="2" id="KW-0472">Membrane</keyword>
<feature type="compositionally biased region" description="Acidic residues" evidence="1">
    <location>
        <begin position="39"/>
        <end position="57"/>
    </location>
</feature>
<dbReference type="AlphaFoldDB" id="A0A9P8N4H1"/>
<dbReference type="Proteomes" id="UP000824596">
    <property type="component" value="Unassembled WGS sequence"/>
</dbReference>
<dbReference type="OrthoDB" id="3177213at2759"/>
<organism evidence="3 4">
    <name type="scientific">Hirsutella rhossiliensis</name>
    <dbReference type="NCBI Taxonomy" id="111463"/>
    <lineage>
        <taxon>Eukaryota</taxon>
        <taxon>Fungi</taxon>
        <taxon>Dikarya</taxon>
        <taxon>Ascomycota</taxon>
        <taxon>Pezizomycotina</taxon>
        <taxon>Sordariomycetes</taxon>
        <taxon>Hypocreomycetidae</taxon>
        <taxon>Hypocreales</taxon>
        <taxon>Ophiocordycipitaceae</taxon>
        <taxon>Hirsutella</taxon>
    </lineage>
</organism>
<feature type="transmembrane region" description="Helical" evidence="2">
    <location>
        <begin position="257"/>
        <end position="274"/>
    </location>
</feature>
<dbReference type="EMBL" id="JAIZPD010000002">
    <property type="protein sequence ID" value="KAH0966654.1"/>
    <property type="molecule type" value="Genomic_DNA"/>
</dbReference>
<feature type="transmembrane region" description="Helical" evidence="2">
    <location>
        <begin position="294"/>
        <end position="312"/>
    </location>
</feature>
<keyword evidence="2" id="KW-1133">Transmembrane helix</keyword>
<name>A0A9P8N4H1_9HYPO</name>
<feature type="transmembrane region" description="Helical" evidence="2">
    <location>
        <begin position="333"/>
        <end position="353"/>
    </location>
</feature>
<proteinExistence type="predicted"/>
<evidence type="ECO:0000256" key="2">
    <source>
        <dbReference type="SAM" id="Phobius"/>
    </source>
</evidence>
<dbReference type="InterPro" id="IPR010640">
    <property type="entry name" value="Low_temperature_requirement_A"/>
</dbReference>